<keyword evidence="2" id="KW-1185">Reference proteome</keyword>
<name>A0A7W6C8I8_9HYPH</name>
<gene>
    <name evidence="1" type="ORF">GGQ73_003668</name>
</gene>
<organism evidence="1 2">
    <name type="scientific">Rhizobium skierniewicense</name>
    <dbReference type="NCBI Taxonomy" id="984260"/>
    <lineage>
        <taxon>Bacteria</taxon>
        <taxon>Pseudomonadati</taxon>
        <taxon>Pseudomonadota</taxon>
        <taxon>Alphaproteobacteria</taxon>
        <taxon>Hyphomicrobiales</taxon>
        <taxon>Rhizobiaceae</taxon>
        <taxon>Rhizobium/Agrobacterium group</taxon>
        <taxon>Rhizobium</taxon>
    </lineage>
</organism>
<protein>
    <submittedName>
        <fullName evidence="1">Microcystin-dependent protein</fullName>
    </submittedName>
</protein>
<dbReference type="SUPFAM" id="SSF88874">
    <property type="entry name" value="Receptor-binding domain of short tail fibre protein gp12"/>
    <property type="match status" value="1"/>
</dbReference>
<sequence length="174" mass="18209">MQVPVSNALARLGTLSFTLNDEARPGWLKPDGVTEYNRASYPAFVIKFGAAEWFLAGSTAAKFKLLDVRGLAFVMAGGGVRVGKVTGVAEYKLTSANMPEHDHTYDKPSLGTEMSAGVISQILGGVLTTLKIPQPKVTTAQATGKTGTTSPTAIPITPKSLGVNVFIFAGLPQG</sequence>
<accession>A0A7W6C8I8</accession>
<evidence type="ECO:0000313" key="1">
    <source>
        <dbReference type="EMBL" id="MBB3947697.1"/>
    </source>
</evidence>
<evidence type="ECO:0000313" key="2">
    <source>
        <dbReference type="Proteomes" id="UP000565286"/>
    </source>
</evidence>
<dbReference type="EMBL" id="JACIDV010000012">
    <property type="protein sequence ID" value="MBB3947697.1"/>
    <property type="molecule type" value="Genomic_DNA"/>
</dbReference>
<dbReference type="RefSeq" id="WP_183897276.1">
    <property type="nucleotide sequence ID" value="NZ_JACIDV010000012.1"/>
</dbReference>
<comment type="caution">
    <text evidence="1">The sequence shown here is derived from an EMBL/GenBank/DDBJ whole genome shotgun (WGS) entry which is preliminary data.</text>
</comment>
<reference evidence="1 2" key="1">
    <citation type="submission" date="2020-08" db="EMBL/GenBank/DDBJ databases">
        <title>Genomic Encyclopedia of Type Strains, Phase IV (KMG-IV): sequencing the most valuable type-strain genomes for metagenomic binning, comparative biology and taxonomic classification.</title>
        <authorList>
            <person name="Goeker M."/>
        </authorList>
    </citation>
    <scope>NUCLEOTIDE SEQUENCE [LARGE SCALE GENOMIC DNA]</scope>
    <source>
        <strain evidence="1 2">DSM 26438</strain>
    </source>
</reference>
<dbReference type="Proteomes" id="UP000565286">
    <property type="component" value="Unassembled WGS sequence"/>
</dbReference>
<proteinExistence type="predicted"/>
<dbReference type="AlphaFoldDB" id="A0A7W6C8I8"/>